<keyword evidence="1" id="KW-1133">Transmembrane helix</keyword>
<dbReference type="PROSITE" id="PS51318">
    <property type="entry name" value="TAT"/>
    <property type="match status" value="1"/>
</dbReference>
<keyword evidence="1" id="KW-0812">Transmembrane</keyword>
<dbReference type="InterPro" id="IPR006311">
    <property type="entry name" value="TAT_signal"/>
</dbReference>
<evidence type="ECO:0000313" key="3">
    <source>
        <dbReference type="Proteomes" id="UP000199118"/>
    </source>
</evidence>
<dbReference type="STRING" id="356660.SAMN05444336_102330"/>
<reference evidence="2 3" key="1">
    <citation type="submission" date="2016-10" db="EMBL/GenBank/DDBJ databases">
        <authorList>
            <person name="de Groot N.N."/>
        </authorList>
    </citation>
    <scope>NUCLEOTIDE SEQUENCE [LARGE SCALE GENOMIC DNA]</scope>
    <source>
        <strain evidence="2 3">DSM 17890</strain>
    </source>
</reference>
<organism evidence="2 3">
    <name type="scientific">Albimonas donghaensis</name>
    <dbReference type="NCBI Taxonomy" id="356660"/>
    <lineage>
        <taxon>Bacteria</taxon>
        <taxon>Pseudomonadati</taxon>
        <taxon>Pseudomonadota</taxon>
        <taxon>Alphaproteobacteria</taxon>
        <taxon>Rhodobacterales</taxon>
        <taxon>Paracoccaceae</taxon>
        <taxon>Albimonas</taxon>
    </lineage>
</organism>
<dbReference type="OrthoDB" id="507697at2"/>
<dbReference type="AlphaFoldDB" id="A0A1H2WCV3"/>
<evidence type="ECO:0000256" key="1">
    <source>
        <dbReference type="SAM" id="Phobius"/>
    </source>
</evidence>
<protein>
    <submittedName>
        <fullName evidence="2">VPLPA-CTERM protein sorting domain-containing protein</fullName>
    </submittedName>
</protein>
<gene>
    <name evidence="2" type="ORF">SAMN05444336_102330</name>
</gene>
<proteinExistence type="predicted"/>
<accession>A0A1H2WCV3</accession>
<dbReference type="RefSeq" id="WP_092680594.1">
    <property type="nucleotide sequence ID" value="NZ_FNMZ01000002.1"/>
</dbReference>
<dbReference type="Proteomes" id="UP000199118">
    <property type="component" value="Unassembled WGS sequence"/>
</dbReference>
<keyword evidence="3" id="KW-1185">Reference proteome</keyword>
<dbReference type="EMBL" id="FNMZ01000002">
    <property type="protein sequence ID" value="SDW78104.1"/>
    <property type="molecule type" value="Genomic_DNA"/>
</dbReference>
<evidence type="ECO:0000313" key="2">
    <source>
        <dbReference type="EMBL" id="SDW78104.1"/>
    </source>
</evidence>
<feature type="transmembrane region" description="Helical" evidence="1">
    <location>
        <begin position="227"/>
        <end position="248"/>
    </location>
</feature>
<sequence>MLAVTCPFHRVPAHRLPTNRLPTRRASRRGALPSLGAGALLIALAAAASAPAAAATFSNGAVSTSNPWNVTSDVVADDFVMTSASVLTGATVYLSDSYGMDNWVADGSPLTYFLFADDGGAPLSAGMVSGEAQNISLSDSGVSHHFGEVQAVSFTFETGFAAAANVTYWLGIHAADSYAAGGTVLWMNAAGLNGAASHVSSGSNVSTGAWSSLSVDRAMSVTADAAAAVPLPAAAPMLAAAAAALGFAGRRRRARKGSGRREA</sequence>
<name>A0A1H2WCV3_9RHOB</name>
<keyword evidence="1" id="KW-0472">Membrane</keyword>